<dbReference type="AlphaFoldDB" id="A0A1U7N215"/>
<evidence type="ECO:0000313" key="1">
    <source>
        <dbReference type="EMBL" id="OLT59988.1"/>
    </source>
</evidence>
<name>A0A1U7N215_9CYAN</name>
<evidence type="ECO:0000313" key="2">
    <source>
        <dbReference type="Proteomes" id="UP000186657"/>
    </source>
</evidence>
<sequence length="61" mass="7089">MRTQRLLFVLLKANQNIGINRTNVLVLTLIFPNFTENRLTVFFSVTIYTKLDELTLDDFPG</sequence>
<dbReference type="Proteomes" id="UP000186657">
    <property type="component" value="Unassembled WGS sequence"/>
</dbReference>
<gene>
    <name evidence="1" type="ORF">BJP37_14105</name>
</gene>
<reference evidence="1 2" key="1">
    <citation type="submission" date="2016-10" db="EMBL/GenBank/DDBJ databases">
        <title>Comparative genomics uncovers the prolific and rare metabolic potential of the cyanobacterial genus Moorea.</title>
        <authorList>
            <person name="Leao T."/>
            <person name="Castelao G."/>
            <person name="Korobeynikov A."/>
            <person name="Monroe E.A."/>
            <person name="Podell S."/>
            <person name="Glukhov E."/>
            <person name="Allen E."/>
            <person name="Gerwick W.H."/>
            <person name="Gerwick L."/>
        </authorList>
    </citation>
    <scope>NUCLEOTIDE SEQUENCE [LARGE SCALE GENOMIC DNA]</scope>
    <source>
        <strain evidence="1 2">PNG5-198</strain>
    </source>
</reference>
<protein>
    <submittedName>
        <fullName evidence="1">Uncharacterized protein</fullName>
    </submittedName>
</protein>
<proteinExistence type="predicted"/>
<organism evidence="1 2">
    <name type="scientific">Moorena bouillonii PNG</name>
    <dbReference type="NCBI Taxonomy" id="568701"/>
    <lineage>
        <taxon>Bacteria</taxon>
        <taxon>Bacillati</taxon>
        <taxon>Cyanobacteriota</taxon>
        <taxon>Cyanophyceae</taxon>
        <taxon>Coleofasciculales</taxon>
        <taxon>Coleofasciculaceae</taxon>
        <taxon>Moorena</taxon>
    </lineage>
</organism>
<accession>A0A1U7N215</accession>
<comment type="caution">
    <text evidence="1">The sequence shown here is derived from an EMBL/GenBank/DDBJ whole genome shotgun (WGS) entry which is preliminary data.</text>
</comment>
<keyword evidence="2" id="KW-1185">Reference proteome</keyword>
<dbReference type="EMBL" id="MKZS01000001">
    <property type="protein sequence ID" value="OLT59988.1"/>
    <property type="molecule type" value="Genomic_DNA"/>
</dbReference>